<feature type="non-terminal residue" evidence="1">
    <location>
        <position position="1"/>
    </location>
</feature>
<organism evidence="1">
    <name type="scientific">marine sediment metagenome</name>
    <dbReference type="NCBI Taxonomy" id="412755"/>
    <lineage>
        <taxon>unclassified sequences</taxon>
        <taxon>metagenomes</taxon>
        <taxon>ecological metagenomes</taxon>
    </lineage>
</organism>
<dbReference type="AlphaFoldDB" id="X0Z0I1"/>
<accession>X0Z0I1</accession>
<gene>
    <name evidence="1" type="ORF">S01H4_18926</name>
</gene>
<dbReference type="EMBL" id="BART01008410">
    <property type="protein sequence ID" value="GAG53983.1"/>
    <property type="molecule type" value="Genomic_DNA"/>
</dbReference>
<evidence type="ECO:0000313" key="1">
    <source>
        <dbReference type="EMBL" id="GAG53983.1"/>
    </source>
</evidence>
<protein>
    <submittedName>
        <fullName evidence="1">Uncharacterized protein</fullName>
    </submittedName>
</protein>
<reference evidence="1" key="1">
    <citation type="journal article" date="2014" name="Front. Microbiol.">
        <title>High frequency of phylogenetically diverse reductive dehalogenase-homologous genes in deep subseafloor sedimentary metagenomes.</title>
        <authorList>
            <person name="Kawai M."/>
            <person name="Futagami T."/>
            <person name="Toyoda A."/>
            <person name="Takaki Y."/>
            <person name="Nishi S."/>
            <person name="Hori S."/>
            <person name="Arai W."/>
            <person name="Tsubouchi T."/>
            <person name="Morono Y."/>
            <person name="Uchiyama I."/>
            <person name="Ito T."/>
            <person name="Fujiyama A."/>
            <person name="Inagaki F."/>
            <person name="Takami H."/>
        </authorList>
    </citation>
    <scope>NUCLEOTIDE SEQUENCE</scope>
    <source>
        <strain evidence="1">Expedition CK06-06</strain>
    </source>
</reference>
<proteinExistence type="predicted"/>
<sequence>YGPGTKEYYFLPEDYDIPPGMGFAYCEVEKQGIYQYELEIGASITLVIWDNDGSFITAVTKLMGFFRRVTINEMLGRPMNQDFIREGVSLLTWFLIHINDIFTGDELFVLNPITWQNLNITPTTYDISKTWKFSGPDYSIQPSDALVDVAAPGIKSQWYNNATERGDNYMEWLLTDTIPGDIVSTIWTQFSFDLIQLWIKNFEIHIDVSELLGFAQGTPVNIAAAFDGCDLETYLFTHHLAGAFLYNDSMPKDGKLSVNYEPLRYPNGTTVAIDNSYVEVPKSSELTHRLILGEIGSFNFEKPVINPSNKSISWGLSLQDVNLSAVPVGIGLDSYLKAPEEHLDYIYLCLYVTYSSDNLKFLKL</sequence>
<comment type="caution">
    <text evidence="1">The sequence shown here is derived from an EMBL/GenBank/DDBJ whole genome shotgun (WGS) entry which is preliminary data.</text>
</comment>
<name>X0Z0I1_9ZZZZ</name>